<dbReference type="EMBL" id="BLPG01000001">
    <property type="protein sequence ID" value="GFJ93316.1"/>
    <property type="molecule type" value="Genomic_DNA"/>
</dbReference>
<reference evidence="3 4" key="2">
    <citation type="submission" date="2020-03" db="EMBL/GenBank/DDBJ databases">
        <authorList>
            <person name="Ichikawa N."/>
            <person name="Kimura A."/>
            <person name="Kitahashi Y."/>
            <person name="Uohara A."/>
        </authorList>
    </citation>
    <scope>NUCLEOTIDE SEQUENCE [LARGE SCALE GENOMIC DNA]</scope>
    <source>
        <strain evidence="3 4">NBRC 108638</strain>
    </source>
</reference>
<comment type="caution">
    <text evidence="3">The sequence shown here is derived from an EMBL/GenBank/DDBJ whole genome shotgun (WGS) entry which is preliminary data.</text>
</comment>
<evidence type="ECO:0008006" key="5">
    <source>
        <dbReference type="Google" id="ProtNLM"/>
    </source>
</evidence>
<name>A0A6V8LGS3_9ACTN</name>
<gene>
    <name evidence="3" type="ORF">Prum_069580</name>
</gene>
<evidence type="ECO:0000313" key="3">
    <source>
        <dbReference type="EMBL" id="GFJ93316.1"/>
    </source>
</evidence>
<sequence length="184" mass="21190">MHIAAKILGHDSIATTQTYVAVYDQDVIGHHRAFIARRRKLRPSEEYREPTDSEWDEFLGHFAKRKIELGTCRRAYGTSCQHEFSCIRCPMLRPDPAQQQRLEAIIASLRERITEAHERSWLGEVEGLQTSLAAAEQKLVHMRRTAVNLGLPVMPKKKQGLVRRRRPFSDSPCSLGHRRGQRQP</sequence>
<dbReference type="Proteomes" id="UP000482960">
    <property type="component" value="Unassembled WGS sequence"/>
</dbReference>
<proteinExistence type="predicted"/>
<feature type="region of interest" description="Disordered" evidence="2">
    <location>
        <begin position="158"/>
        <end position="184"/>
    </location>
</feature>
<dbReference type="AlphaFoldDB" id="A0A6V8LGS3"/>
<dbReference type="RefSeq" id="WP_178132671.1">
    <property type="nucleotide sequence ID" value="NZ_BAABJB010000055.1"/>
</dbReference>
<evidence type="ECO:0000313" key="4">
    <source>
        <dbReference type="Proteomes" id="UP000482960"/>
    </source>
</evidence>
<evidence type="ECO:0000256" key="1">
    <source>
        <dbReference type="SAM" id="Coils"/>
    </source>
</evidence>
<evidence type="ECO:0000256" key="2">
    <source>
        <dbReference type="SAM" id="MobiDB-lite"/>
    </source>
</evidence>
<organism evidence="3 4">
    <name type="scientific">Phytohabitans rumicis</name>
    <dbReference type="NCBI Taxonomy" id="1076125"/>
    <lineage>
        <taxon>Bacteria</taxon>
        <taxon>Bacillati</taxon>
        <taxon>Actinomycetota</taxon>
        <taxon>Actinomycetes</taxon>
        <taxon>Micromonosporales</taxon>
        <taxon>Micromonosporaceae</taxon>
    </lineage>
</organism>
<protein>
    <recommendedName>
        <fullName evidence="5">Tyr recombinase domain-containing protein</fullName>
    </recommendedName>
</protein>
<keyword evidence="1" id="KW-0175">Coiled coil</keyword>
<accession>A0A6V8LGS3</accession>
<feature type="coiled-coil region" evidence="1">
    <location>
        <begin position="99"/>
        <end position="145"/>
    </location>
</feature>
<reference evidence="3 4" key="1">
    <citation type="submission" date="2020-03" db="EMBL/GenBank/DDBJ databases">
        <title>Whole genome shotgun sequence of Phytohabitans rumicis NBRC 108638.</title>
        <authorList>
            <person name="Komaki H."/>
            <person name="Tamura T."/>
        </authorList>
    </citation>
    <scope>NUCLEOTIDE SEQUENCE [LARGE SCALE GENOMIC DNA]</scope>
    <source>
        <strain evidence="3 4">NBRC 108638</strain>
    </source>
</reference>
<keyword evidence="4" id="KW-1185">Reference proteome</keyword>